<dbReference type="GO" id="GO:0016787">
    <property type="term" value="F:hydrolase activity"/>
    <property type="evidence" value="ECO:0007669"/>
    <property type="project" value="UniProtKB-KW"/>
</dbReference>
<evidence type="ECO:0000313" key="4">
    <source>
        <dbReference type="EMBL" id="ABR74685.1"/>
    </source>
</evidence>
<evidence type="ECO:0000313" key="5">
    <source>
        <dbReference type="Proteomes" id="UP000001114"/>
    </source>
</evidence>
<dbReference type="EMBL" id="CP000746">
    <property type="protein sequence ID" value="ABR74685.1"/>
    <property type="molecule type" value="Genomic_DNA"/>
</dbReference>
<dbReference type="InterPro" id="IPR029058">
    <property type="entry name" value="AB_hydrolase_fold"/>
</dbReference>
<gene>
    <name evidence="4" type="ordered locus">Asuc_1325</name>
</gene>
<dbReference type="STRING" id="339671.Asuc_1325"/>
<dbReference type="HOGENOM" id="CLU_012494_6_1_6"/>
<keyword evidence="5" id="KW-1185">Reference proteome</keyword>
<dbReference type="RefSeq" id="WP_012073062.1">
    <property type="nucleotide sequence ID" value="NC_009655.1"/>
</dbReference>
<dbReference type="InterPro" id="IPR013094">
    <property type="entry name" value="AB_hydrolase_3"/>
</dbReference>
<dbReference type="PANTHER" id="PTHR48081:SF8">
    <property type="entry name" value="ALPHA_BETA HYDROLASE FOLD-3 DOMAIN-CONTAINING PROTEIN-RELATED"/>
    <property type="match status" value="1"/>
</dbReference>
<organism evidence="4 5">
    <name type="scientific">Actinobacillus succinogenes (strain ATCC 55618 / DSM 22257 / CCUG 43843 / 130Z)</name>
    <dbReference type="NCBI Taxonomy" id="339671"/>
    <lineage>
        <taxon>Bacteria</taxon>
        <taxon>Pseudomonadati</taxon>
        <taxon>Pseudomonadota</taxon>
        <taxon>Gammaproteobacteria</taxon>
        <taxon>Pasteurellales</taxon>
        <taxon>Pasteurellaceae</taxon>
        <taxon>Actinobacillus</taxon>
    </lineage>
</organism>
<evidence type="ECO:0000256" key="2">
    <source>
        <dbReference type="SAM" id="SignalP"/>
    </source>
</evidence>
<evidence type="ECO:0000256" key="1">
    <source>
        <dbReference type="ARBA" id="ARBA00022801"/>
    </source>
</evidence>
<dbReference type="Proteomes" id="UP000001114">
    <property type="component" value="Chromosome"/>
</dbReference>
<dbReference type="Gene3D" id="3.40.50.1820">
    <property type="entry name" value="alpha/beta hydrolase"/>
    <property type="match status" value="1"/>
</dbReference>
<dbReference type="InterPro" id="IPR050300">
    <property type="entry name" value="GDXG_lipolytic_enzyme"/>
</dbReference>
<keyword evidence="2" id="KW-0732">Signal</keyword>
<feature type="signal peptide" evidence="2">
    <location>
        <begin position="1"/>
        <end position="20"/>
    </location>
</feature>
<dbReference type="PANTHER" id="PTHR48081">
    <property type="entry name" value="AB HYDROLASE SUPERFAMILY PROTEIN C4A8.06C"/>
    <property type="match status" value="1"/>
</dbReference>
<dbReference type="SUPFAM" id="SSF53474">
    <property type="entry name" value="alpha/beta-Hydrolases"/>
    <property type="match status" value="1"/>
</dbReference>
<name>A6VNY8_ACTSZ</name>
<reference evidence="5" key="1">
    <citation type="journal article" date="2010" name="BMC Genomics">
        <title>A genomic perspective on the potential of Actinobacillus succinogenes for industrial succinate production.</title>
        <authorList>
            <person name="McKinlay J.B."/>
            <person name="Laivenieks M."/>
            <person name="Schindler B.D."/>
            <person name="McKinlay A.A."/>
            <person name="Siddaramappa S."/>
            <person name="Challacombe J.F."/>
            <person name="Lowry S.R."/>
            <person name="Clum A."/>
            <person name="Lapidus A.L."/>
            <person name="Burkhart K.B."/>
            <person name="Harkins V."/>
            <person name="Vieille C."/>
        </authorList>
    </citation>
    <scope>NUCLEOTIDE SEQUENCE [LARGE SCALE GENOMIC DNA]</scope>
    <source>
        <strain evidence="5">ATCC 55618 / DSM 22257 / CCUG 43843 / 130Z</strain>
    </source>
</reference>
<dbReference type="Pfam" id="PF07859">
    <property type="entry name" value="Abhydrolase_3"/>
    <property type="match status" value="1"/>
</dbReference>
<dbReference type="OrthoDB" id="9806180at2"/>
<feature type="domain" description="Alpha/beta hydrolase fold-3" evidence="3">
    <location>
        <begin position="108"/>
        <end position="318"/>
    </location>
</feature>
<dbReference type="ESTHER" id="actsz-a6vny8">
    <property type="family name" value="Hormone-sensitive_lipase_like"/>
</dbReference>
<sequence length="344" mass="37901">MKLKHIALSLTLAFSVTAMATEAPCTAPLLAPEYQDLNLLSVVKIDPELMKTKEGLTQINTAFLKAADEDKIQPVAKFTAPADGNQPAVDLYLFRPDNAKNTKLPVIYFIHGGGYLIGNARQNNTSLQELANLNHVAVVSVEYRLAPNAPFPADINDVYHGLSHLLKNADKFNIDADKAIIMGESAGGGLAARLGLKVRDKGEFKLKGQVLIYPMLDYRTGSGQSLYRSPNTGEFVWTPELNRLGWSMLKGNQSIPESEMPYYSAATAKDLSGLPRTYIMVGDLDLFVNEDMDYANRLIQAGVKTDFQLISGVYHAFELFNPESPQTKAYKASRTDAIHRMLTE</sequence>
<evidence type="ECO:0000259" key="3">
    <source>
        <dbReference type="Pfam" id="PF07859"/>
    </source>
</evidence>
<keyword evidence="1 4" id="KW-0378">Hydrolase</keyword>
<accession>A6VNY8</accession>
<protein>
    <submittedName>
        <fullName evidence="4">Alpha/beta hydrolase fold-3 domain protein</fullName>
    </submittedName>
</protein>
<feature type="chain" id="PRO_5002703522" evidence="2">
    <location>
        <begin position="21"/>
        <end position="344"/>
    </location>
</feature>
<dbReference type="AlphaFoldDB" id="A6VNY8"/>
<dbReference type="KEGG" id="asu:Asuc_1325"/>
<proteinExistence type="predicted"/>
<dbReference type="eggNOG" id="COG0657">
    <property type="taxonomic scope" value="Bacteria"/>
</dbReference>